<dbReference type="OrthoDB" id="9770517at2"/>
<keyword evidence="2" id="KW-1134">Transmembrane beta strand</keyword>
<dbReference type="InterPro" id="IPR003423">
    <property type="entry name" value="OMP_efflux"/>
</dbReference>
<evidence type="ECO:0000256" key="2">
    <source>
        <dbReference type="RuleBase" id="RU362097"/>
    </source>
</evidence>
<keyword evidence="2 3" id="KW-0449">Lipoprotein</keyword>
<dbReference type="EMBL" id="FNUS01000001">
    <property type="protein sequence ID" value="SEF59206.1"/>
    <property type="molecule type" value="Genomic_DNA"/>
</dbReference>
<dbReference type="PANTHER" id="PTHR30203:SF33">
    <property type="entry name" value="BLR4455 PROTEIN"/>
    <property type="match status" value="1"/>
</dbReference>
<dbReference type="Pfam" id="PF02321">
    <property type="entry name" value="OEP"/>
    <property type="match status" value="2"/>
</dbReference>
<keyword evidence="2" id="KW-0812">Transmembrane</keyword>
<dbReference type="SUPFAM" id="SSF56954">
    <property type="entry name" value="Outer membrane efflux proteins (OEP)"/>
    <property type="match status" value="1"/>
</dbReference>
<dbReference type="Gene3D" id="1.20.1600.10">
    <property type="entry name" value="Outer membrane efflux proteins (OEP)"/>
    <property type="match status" value="1"/>
</dbReference>
<evidence type="ECO:0000313" key="3">
    <source>
        <dbReference type="EMBL" id="SEF59206.1"/>
    </source>
</evidence>
<dbReference type="PANTHER" id="PTHR30203">
    <property type="entry name" value="OUTER MEMBRANE CATION EFFLUX PROTEIN"/>
    <property type="match status" value="1"/>
</dbReference>
<dbReference type="GO" id="GO:0005886">
    <property type="term" value="C:plasma membrane"/>
    <property type="evidence" value="ECO:0007669"/>
    <property type="project" value="UniProtKB-SubCell"/>
</dbReference>
<comment type="similarity">
    <text evidence="1 2">Belongs to the outer membrane factor (OMF) (TC 1.B.17) family.</text>
</comment>
<gene>
    <name evidence="3" type="ORF">SAMN05421847_0400</name>
</gene>
<keyword evidence="2" id="KW-0472">Membrane</keyword>
<sequence>MKFSFNIKSLFVFALVALSLTSCISREKYVRSPEFKDNIFRTDLLPKDSSTIAQISWKDFFTDPILQKHIENALANNLDVRTAVQNILISQAYLKQSKAAYLPTLTVGPSYTFQTQSENSNFGQIIGNRQYNHISDLSTNMNWDIDVWGKLSAQKRAQLATYLGTVEAHKSIKSDLVANIAANYYQLLTLDEQKRIINQTIDLRIKNLETTKALKNAGTLTEVAVQQSEALVYNAKAMLVDLDTQIEILENATSLLLGVPSQKIERANSIMTKFPKDISIGYSSELLANRPDVAQAEFQFVSAFELKNAAKKSFYPNFSLSANGGFQSVDFDKFFSANSLFATIVGNLVQPILNKRQIRTQYEVSLANKQIAYLNFRKTFLNAGQEVSNALKRYKSQDDYIALKLKEEEAYRKSVDYSQQLVNYGLANYLEVINASVNLLNTKLSISNAQYTKMKANIDLYRALGGGWK</sequence>
<keyword evidence="4" id="KW-1185">Reference proteome</keyword>
<organism evidence="3 4">
    <name type="scientific">Halpernia humi</name>
    <dbReference type="NCBI Taxonomy" id="493375"/>
    <lineage>
        <taxon>Bacteria</taxon>
        <taxon>Pseudomonadati</taxon>
        <taxon>Bacteroidota</taxon>
        <taxon>Flavobacteriia</taxon>
        <taxon>Flavobacteriales</taxon>
        <taxon>Weeksellaceae</taxon>
        <taxon>Chryseobacterium group</taxon>
        <taxon>Halpernia</taxon>
    </lineage>
</organism>
<dbReference type="AlphaFoldDB" id="A0A1H5T8U1"/>
<dbReference type="GO" id="GO:0015562">
    <property type="term" value="F:efflux transmembrane transporter activity"/>
    <property type="evidence" value="ECO:0007669"/>
    <property type="project" value="InterPro"/>
</dbReference>
<accession>A0A1H5T8U1</accession>
<dbReference type="Proteomes" id="UP000236738">
    <property type="component" value="Unassembled WGS sequence"/>
</dbReference>
<protein>
    <submittedName>
        <fullName evidence="3">Efflux transporter, outer membrane factor (OMF) lipoprotein, NodT family</fullName>
    </submittedName>
</protein>
<dbReference type="NCBIfam" id="TIGR01845">
    <property type="entry name" value="outer_NodT"/>
    <property type="match status" value="1"/>
</dbReference>
<evidence type="ECO:0000256" key="1">
    <source>
        <dbReference type="ARBA" id="ARBA00007613"/>
    </source>
</evidence>
<dbReference type="Gene3D" id="2.20.200.10">
    <property type="entry name" value="Outer membrane efflux proteins (OEP)"/>
    <property type="match status" value="1"/>
</dbReference>
<dbReference type="PROSITE" id="PS51257">
    <property type="entry name" value="PROKAR_LIPOPROTEIN"/>
    <property type="match status" value="1"/>
</dbReference>
<reference evidence="4" key="1">
    <citation type="submission" date="2016-10" db="EMBL/GenBank/DDBJ databases">
        <authorList>
            <person name="Varghese N."/>
            <person name="Submissions S."/>
        </authorList>
    </citation>
    <scope>NUCLEOTIDE SEQUENCE [LARGE SCALE GENOMIC DNA]</scope>
    <source>
        <strain evidence="4">DSM 21580</strain>
    </source>
</reference>
<dbReference type="RefSeq" id="WP_103912433.1">
    <property type="nucleotide sequence ID" value="NZ_FNUS01000001.1"/>
</dbReference>
<proteinExistence type="inferred from homology"/>
<keyword evidence="2" id="KW-0564">Palmitate</keyword>
<evidence type="ECO:0000313" key="4">
    <source>
        <dbReference type="Proteomes" id="UP000236738"/>
    </source>
</evidence>
<comment type="subcellular location">
    <subcellularLocation>
        <location evidence="2">Cell membrane</location>
        <topology evidence="2">Lipid-anchor</topology>
    </subcellularLocation>
</comment>
<name>A0A1H5T8U1_9FLAO</name>
<dbReference type="InterPro" id="IPR010131">
    <property type="entry name" value="MdtP/NodT-like"/>
</dbReference>